<dbReference type="Pfam" id="PF18967">
    <property type="entry name" value="PycTM"/>
    <property type="match status" value="1"/>
</dbReference>
<feature type="transmembrane region" description="Helical" evidence="8">
    <location>
        <begin position="27"/>
        <end position="47"/>
    </location>
</feature>
<dbReference type="InterPro" id="IPR043760">
    <property type="entry name" value="PycTM_dom"/>
</dbReference>
<evidence type="ECO:0000256" key="5">
    <source>
        <dbReference type="ARBA" id="ARBA00022989"/>
    </source>
</evidence>
<proteinExistence type="predicted"/>
<evidence type="ECO:0000256" key="3">
    <source>
        <dbReference type="ARBA" id="ARBA00022692"/>
    </source>
</evidence>
<feature type="domain" description="Pycsar effector protein" evidence="9">
    <location>
        <begin position="10"/>
        <end position="174"/>
    </location>
</feature>
<evidence type="ECO:0000259" key="9">
    <source>
        <dbReference type="Pfam" id="PF18967"/>
    </source>
</evidence>
<evidence type="ECO:0000256" key="4">
    <source>
        <dbReference type="ARBA" id="ARBA00022741"/>
    </source>
</evidence>
<keyword evidence="2" id="KW-1003">Cell membrane</keyword>
<accession>A0AAT9FG82</accession>
<feature type="transmembrane region" description="Helical" evidence="8">
    <location>
        <begin position="59"/>
        <end position="79"/>
    </location>
</feature>
<evidence type="ECO:0000256" key="7">
    <source>
        <dbReference type="ARBA" id="ARBA00023136"/>
    </source>
</evidence>
<organism evidence="10">
    <name type="scientific">Oceaniferula spumae</name>
    <dbReference type="NCBI Taxonomy" id="2979115"/>
    <lineage>
        <taxon>Bacteria</taxon>
        <taxon>Pseudomonadati</taxon>
        <taxon>Verrucomicrobiota</taxon>
        <taxon>Verrucomicrobiia</taxon>
        <taxon>Verrucomicrobiales</taxon>
        <taxon>Verrucomicrobiaceae</taxon>
        <taxon>Oceaniferula</taxon>
    </lineage>
</organism>
<protein>
    <recommendedName>
        <fullName evidence="9">Pycsar effector protein domain-containing protein</fullName>
    </recommendedName>
</protein>
<feature type="transmembrane region" description="Helical" evidence="8">
    <location>
        <begin position="165"/>
        <end position="185"/>
    </location>
</feature>
<evidence type="ECO:0000256" key="8">
    <source>
        <dbReference type="SAM" id="Phobius"/>
    </source>
</evidence>
<dbReference type="AlphaFoldDB" id="A0AAT9FG82"/>
<comment type="subcellular location">
    <subcellularLocation>
        <location evidence="1">Cell membrane</location>
    </subcellularLocation>
</comment>
<sequence length="187" mass="21066">MDINELTERGYENVQSVAARMDTKATLLNTVSFIMMAYLLALGKWWITMAKGLDRHDCWSMVGALIALAGIGVSIYSIYQTFRYTSKLWLPQHSLLTEDSFSVMFPEWDGRKIPKEFVEQHYSALQNGGRDAAQKEITKQSIVMGGIIYNKIENARLAKDKIKTAATCLLLLSVSPVVSAVYSLLRY</sequence>
<keyword evidence="3 8" id="KW-0812">Transmembrane</keyword>
<name>A0AAT9FG82_9BACT</name>
<keyword evidence="5 8" id="KW-1133">Transmembrane helix</keyword>
<evidence type="ECO:0000256" key="1">
    <source>
        <dbReference type="ARBA" id="ARBA00004236"/>
    </source>
</evidence>
<evidence type="ECO:0000256" key="6">
    <source>
        <dbReference type="ARBA" id="ARBA00023118"/>
    </source>
</evidence>
<evidence type="ECO:0000313" key="10">
    <source>
        <dbReference type="EMBL" id="BDS04996.1"/>
    </source>
</evidence>
<gene>
    <name evidence="10" type="ORF">NT6N_00360</name>
</gene>
<dbReference type="EMBL" id="AP026866">
    <property type="protein sequence ID" value="BDS04996.1"/>
    <property type="molecule type" value="Genomic_DNA"/>
</dbReference>
<evidence type="ECO:0000256" key="2">
    <source>
        <dbReference type="ARBA" id="ARBA00022475"/>
    </source>
</evidence>
<reference evidence="10" key="1">
    <citation type="submission" date="2024-07" db="EMBL/GenBank/DDBJ databases">
        <title>Complete genome sequence of Verrucomicrobiaceae bacterium NT6N.</title>
        <authorList>
            <person name="Huang C."/>
            <person name="Takami H."/>
            <person name="Hamasaki K."/>
        </authorList>
    </citation>
    <scope>NUCLEOTIDE SEQUENCE</scope>
    <source>
        <strain evidence="10">NT6N</strain>
    </source>
</reference>
<keyword evidence="4" id="KW-0547">Nucleotide-binding</keyword>
<keyword evidence="7 8" id="KW-0472">Membrane</keyword>
<keyword evidence="6" id="KW-0051">Antiviral defense</keyword>
<dbReference type="KEGG" id="osu:NT6N_00360"/>